<keyword evidence="1 4" id="KW-0547">Nucleotide-binding</keyword>
<dbReference type="HAMAP" id="MF_00636">
    <property type="entry name" value="RapZ_like"/>
    <property type="match status" value="1"/>
</dbReference>
<dbReference type="GO" id="GO:0005525">
    <property type="term" value="F:GTP binding"/>
    <property type="evidence" value="ECO:0007669"/>
    <property type="project" value="UniProtKB-UniRule"/>
</dbReference>
<dbReference type="Pfam" id="PF22740">
    <property type="entry name" value="PapZ_C"/>
    <property type="match status" value="1"/>
</dbReference>
<name>A0A248LJJ9_9NEIS</name>
<gene>
    <name evidence="7" type="ORF">LHGZ1_2087</name>
</gene>
<evidence type="ECO:0000313" key="7">
    <source>
        <dbReference type="EMBL" id="ASJ24918.1"/>
    </source>
</evidence>
<evidence type="ECO:0000259" key="5">
    <source>
        <dbReference type="Pfam" id="PF03668"/>
    </source>
</evidence>
<evidence type="ECO:0000256" key="2">
    <source>
        <dbReference type="ARBA" id="ARBA00022840"/>
    </source>
</evidence>
<protein>
    <submittedName>
        <fullName evidence="7">Nucleotide-binding protein</fullName>
    </submittedName>
</protein>
<evidence type="ECO:0000259" key="6">
    <source>
        <dbReference type="Pfam" id="PF22740"/>
    </source>
</evidence>
<feature type="binding site" evidence="4">
    <location>
        <begin position="57"/>
        <end position="60"/>
    </location>
    <ligand>
        <name>GTP</name>
        <dbReference type="ChEBI" id="CHEBI:37565"/>
    </ligand>
</feature>
<dbReference type="PANTHER" id="PTHR30448">
    <property type="entry name" value="RNASE ADAPTER PROTEIN RAPZ"/>
    <property type="match status" value="1"/>
</dbReference>
<dbReference type="InterPro" id="IPR005337">
    <property type="entry name" value="RapZ-like"/>
</dbReference>
<dbReference type="RefSeq" id="WP_088860999.1">
    <property type="nucleotide sequence ID" value="NZ_CP022115.1"/>
</dbReference>
<keyword evidence="3 4" id="KW-0342">GTP-binding</keyword>
<accession>A0A248LJJ9</accession>
<dbReference type="Pfam" id="PF03668">
    <property type="entry name" value="RapZ-like_N"/>
    <property type="match status" value="1"/>
</dbReference>
<dbReference type="InterPro" id="IPR027417">
    <property type="entry name" value="P-loop_NTPase"/>
</dbReference>
<dbReference type="AlphaFoldDB" id="A0A248LJJ9"/>
<organism evidence="7 8">
    <name type="scientific">Laribacter hongkongensis</name>
    <dbReference type="NCBI Taxonomy" id="168471"/>
    <lineage>
        <taxon>Bacteria</taxon>
        <taxon>Pseudomonadati</taxon>
        <taxon>Pseudomonadota</taxon>
        <taxon>Betaproteobacteria</taxon>
        <taxon>Neisseriales</taxon>
        <taxon>Aquaspirillaceae</taxon>
        <taxon>Laribacter</taxon>
    </lineage>
</organism>
<dbReference type="SUPFAM" id="SSF52540">
    <property type="entry name" value="P-loop containing nucleoside triphosphate hydrolases"/>
    <property type="match status" value="1"/>
</dbReference>
<dbReference type="OrthoDB" id="9784461at2"/>
<dbReference type="NCBIfam" id="NF003828">
    <property type="entry name" value="PRK05416.1"/>
    <property type="match status" value="1"/>
</dbReference>
<feature type="domain" description="RapZ C-terminal" evidence="6">
    <location>
        <begin position="158"/>
        <end position="276"/>
    </location>
</feature>
<proteinExistence type="inferred from homology"/>
<evidence type="ECO:0000256" key="4">
    <source>
        <dbReference type="HAMAP-Rule" id="MF_00636"/>
    </source>
</evidence>
<dbReference type="Proteomes" id="UP000197424">
    <property type="component" value="Chromosome"/>
</dbReference>
<evidence type="ECO:0000313" key="8">
    <source>
        <dbReference type="Proteomes" id="UP000197424"/>
    </source>
</evidence>
<dbReference type="PANTHER" id="PTHR30448:SF0">
    <property type="entry name" value="RNASE ADAPTER PROTEIN RAPZ"/>
    <property type="match status" value="1"/>
</dbReference>
<feature type="domain" description="RapZ-like N-terminal" evidence="5">
    <location>
        <begin position="1"/>
        <end position="150"/>
    </location>
</feature>
<dbReference type="InterPro" id="IPR053930">
    <property type="entry name" value="RapZ-like_N"/>
</dbReference>
<dbReference type="GO" id="GO:0005524">
    <property type="term" value="F:ATP binding"/>
    <property type="evidence" value="ECO:0007669"/>
    <property type="project" value="UniProtKB-UniRule"/>
</dbReference>
<evidence type="ECO:0000256" key="1">
    <source>
        <dbReference type="ARBA" id="ARBA00022741"/>
    </source>
</evidence>
<dbReference type="InterPro" id="IPR053931">
    <property type="entry name" value="RapZ_C"/>
</dbReference>
<dbReference type="EMBL" id="CP022115">
    <property type="protein sequence ID" value="ASJ24918.1"/>
    <property type="molecule type" value="Genomic_DNA"/>
</dbReference>
<dbReference type="PIRSF" id="PIRSF005052">
    <property type="entry name" value="P-loopkin"/>
    <property type="match status" value="1"/>
</dbReference>
<evidence type="ECO:0000256" key="3">
    <source>
        <dbReference type="ARBA" id="ARBA00023134"/>
    </source>
</evidence>
<sequence length="278" mass="31069">MQLILISGLAGSGKSIALNVLEDSGYSCIDNLPLTLVPNTVERLAPLGYEQLAISLDTRDGASRLLEVIHALEAAGHNVRFLFLEARTDTLIRRFSETRRRHPLSRTALTIPEAIARERQLLQAIAGLGHRIDTSDLSPNQLRRYLRDVIAQAPGRMLVVIQSFGFKHGVPLDADFVFDVRCLPNPYYDPALRPFTGRDAPIINFLTAEPLVQAMADELSGLALRWIPVFRHDNRNYLTFAIGCTGGQHRSVYLAETLAARLRETGETVLLRHRELDR</sequence>
<keyword evidence="2 4" id="KW-0067">ATP-binding</keyword>
<reference evidence="8" key="1">
    <citation type="submission" date="2017-06" db="EMBL/GenBank/DDBJ databases">
        <title>Whole genome sequence of Laribacter hongkongensis LHGZ1.</title>
        <authorList>
            <person name="Chen D."/>
            <person name="Wu H."/>
            <person name="Chen J."/>
        </authorList>
    </citation>
    <scope>NUCLEOTIDE SEQUENCE [LARGE SCALE GENOMIC DNA]</scope>
    <source>
        <strain evidence="8">LHGZ1</strain>
    </source>
</reference>
<feature type="binding site" evidence="4">
    <location>
        <begin position="8"/>
        <end position="15"/>
    </location>
    <ligand>
        <name>ATP</name>
        <dbReference type="ChEBI" id="CHEBI:30616"/>
    </ligand>
</feature>
<dbReference type="Gene3D" id="3.40.50.300">
    <property type="entry name" value="P-loop containing nucleotide triphosphate hydrolases"/>
    <property type="match status" value="1"/>
</dbReference>